<dbReference type="InterPro" id="IPR006016">
    <property type="entry name" value="UspA"/>
</dbReference>
<dbReference type="InterPro" id="IPR014729">
    <property type="entry name" value="Rossmann-like_a/b/a_fold"/>
</dbReference>
<dbReference type="PANTHER" id="PTHR46268:SF27">
    <property type="entry name" value="UNIVERSAL STRESS PROTEIN RV2623"/>
    <property type="match status" value="1"/>
</dbReference>
<sequence length="295" mass="30716">MTGPVVVGVDGSASALAAVDAAAREARMRDAELHVIHAFTWPAMHAPPGASPLGPPAGALRESVDRLLAQATAQARNAAPGVKVSRAAIPGEKVTALEAQSRTAQLVVVGHRGSGGFRDVLLGSTAVHLSAHARCPVMVVRGRPDPAGPVAVAVDGSPQGQPAVAFAFAEAALRGADLLTVHAWSTWADHGEHHPGDPVDLVDLIGDAEQLQAQAEQFLAKALSGHRERYPELTVRTRVVRRRTRQALIEVSGSVQLMVVGARGRGGFTGMLMGSVSQAVLHHAWCPVTVVRSSL</sequence>
<proteinExistence type="inferred from homology"/>
<dbReference type="GO" id="GO:0005524">
    <property type="term" value="F:ATP binding"/>
    <property type="evidence" value="ECO:0007669"/>
    <property type="project" value="UniProtKB-KW"/>
</dbReference>
<dbReference type="PANTHER" id="PTHR46268">
    <property type="entry name" value="STRESS RESPONSE PROTEIN NHAX"/>
    <property type="match status" value="1"/>
</dbReference>
<dbReference type="AlphaFoldDB" id="A0A918ETK9"/>
<evidence type="ECO:0000256" key="3">
    <source>
        <dbReference type="ARBA" id="ARBA00022840"/>
    </source>
</evidence>
<dbReference type="InterPro" id="IPR006015">
    <property type="entry name" value="Universal_stress_UspA"/>
</dbReference>
<evidence type="ECO:0000256" key="1">
    <source>
        <dbReference type="ARBA" id="ARBA00008791"/>
    </source>
</evidence>
<dbReference type="PRINTS" id="PR01438">
    <property type="entry name" value="UNVRSLSTRESS"/>
</dbReference>
<evidence type="ECO:0000256" key="2">
    <source>
        <dbReference type="ARBA" id="ARBA00022741"/>
    </source>
</evidence>
<dbReference type="SUPFAM" id="SSF52402">
    <property type="entry name" value="Adenine nucleotide alpha hydrolases-like"/>
    <property type="match status" value="2"/>
</dbReference>
<keyword evidence="3" id="KW-0067">ATP-binding</keyword>
<organism evidence="5 6">
    <name type="scientific">Streptomyces pilosus</name>
    <dbReference type="NCBI Taxonomy" id="28893"/>
    <lineage>
        <taxon>Bacteria</taxon>
        <taxon>Bacillati</taxon>
        <taxon>Actinomycetota</taxon>
        <taxon>Actinomycetes</taxon>
        <taxon>Kitasatosporales</taxon>
        <taxon>Streptomycetaceae</taxon>
        <taxon>Streptomyces</taxon>
    </lineage>
</organism>
<feature type="domain" description="UspA" evidence="4">
    <location>
        <begin position="150"/>
        <end position="292"/>
    </location>
</feature>
<reference evidence="5" key="2">
    <citation type="submission" date="2020-09" db="EMBL/GenBank/DDBJ databases">
        <authorList>
            <person name="Sun Q."/>
            <person name="Ohkuma M."/>
        </authorList>
    </citation>
    <scope>NUCLEOTIDE SEQUENCE</scope>
    <source>
        <strain evidence="5">JCM 4403</strain>
    </source>
</reference>
<comment type="similarity">
    <text evidence="1">Belongs to the universal stress protein A family.</text>
</comment>
<evidence type="ECO:0000313" key="6">
    <source>
        <dbReference type="Proteomes" id="UP000656732"/>
    </source>
</evidence>
<keyword evidence="6" id="KW-1185">Reference proteome</keyword>
<reference evidence="5" key="1">
    <citation type="journal article" date="2014" name="Int. J. Syst. Evol. Microbiol.">
        <title>Complete genome sequence of Corynebacterium casei LMG S-19264T (=DSM 44701T), isolated from a smear-ripened cheese.</title>
        <authorList>
            <consortium name="US DOE Joint Genome Institute (JGI-PGF)"/>
            <person name="Walter F."/>
            <person name="Albersmeier A."/>
            <person name="Kalinowski J."/>
            <person name="Ruckert C."/>
        </authorList>
    </citation>
    <scope>NUCLEOTIDE SEQUENCE</scope>
    <source>
        <strain evidence="5">JCM 4403</strain>
    </source>
</reference>
<evidence type="ECO:0000313" key="5">
    <source>
        <dbReference type="EMBL" id="GGQ70411.1"/>
    </source>
</evidence>
<dbReference type="EMBL" id="BMTU01000002">
    <property type="protein sequence ID" value="GGQ70411.1"/>
    <property type="molecule type" value="Genomic_DNA"/>
</dbReference>
<dbReference type="Pfam" id="PF00582">
    <property type="entry name" value="Usp"/>
    <property type="match status" value="2"/>
</dbReference>
<gene>
    <name evidence="5" type="ORF">GCM10010280_16120</name>
</gene>
<dbReference type="RefSeq" id="WP_189556826.1">
    <property type="nucleotide sequence ID" value="NZ_BMTU01000002.1"/>
</dbReference>
<dbReference type="Gene3D" id="3.40.50.620">
    <property type="entry name" value="HUPs"/>
    <property type="match status" value="2"/>
</dbReference>
<feature type="domain" description="UspA" evidence="4">
    <location>
        <begin position="1"/>
        <end position="141"/>
    </location>
</feature>
<accession>A0A918ETK9</accession>
<keyword evidence="2" id="KW-0547">Nucleotide-binding</keyword>
<name>A0A918ETK9_9ACTN</name>
<protein>
    <submittedName>
        <fullName evidence="5">Universal stress protein</fullName>
    </submittedName>
</protein>
<comment type="caution">
    <text evidence="5">The sequence shown here is derived from an EMBL/GenBank/DDBJ whole genome shotgun (WGS) entry which is preliminary data.</text>
</comment>
<evidence type="ECO:0000259" key="4">
    <source>
        <dbReference type="Pfam" id="PF00582"/>
    </source>
</evidence>
<dbReference type="Proteomes" id="UP000656732">
    <property type="component" value="Unassembled WGS sequence"/>
</dbReference>